<dbReference type="Pfam" id="PF00990">
    <property type="entry name" value="GGDEF"/>
    <property type="match status" value="1"/>
</dbReference>
<dbReference type="RefSeq" id="WP_067439617.1">
    <property type="nucleotide sequence ID" value="NZ_CP016438.1"/>
</dbReference>
<gene>
    <name evidence="1" type="ORF">SLINC_5731</name>
</gene>
<dbReference type="NCBIfam" id="TIGR00254">
    <property type="entry name" value="GGDEF"/>
    <property type="match status" value="1"/>
</dbReference>
<reference evidence="1 2" key="1">
    <citation type="submission" date="2016-07" db="EMBL/GenBank/DDBJ databases">
        <title>Enhancement of antibiotic productionsby engineered nitrateutilization in actinobacteria.</title>
        <authorList>
            <person name="Meng S.C."/>
        </authorList>
    </citation>
    <scope>NUCLEOTIDE SEQUENCE [LARGE SCALE GENOMIC DNA]</scope>
    <source>
        <strain evidence="1 2">NRRL 2936</strain>
    </source>
</reference>
<organism evidence="1 2">
    <name type="scientific">Streptomyces lincolnensis</name>
    <dbReference type="NCBI Taxonomy" id="1915"/>
    <lineage>
        <taxon>Bacteria</taxon>
        <taxon>Bacillati</taxon>
        <taxon>Actinomycetota</taxon>
        <taxon>Actinomycetes</taxon>
        <taxon>Kitasatosporales</taxon>
        <taxon>Streptomycetaceae</taxon>
        <taxon>Streptomyces</taxon>
    </lineage>
</organism>
<dbReference type="SMART" id="SM00267">
    <property type="entry name" value="GGDEF"/>
    <property type="match status" value="1"/>
</dbReference>
<sequence length="216" mass="22661">MSTLATVLLAALPLAAGWAVHVRWLHGCLNTARRDPLTGLRTRDGFTRRATTLLKDPRAVVVLADVDKFKHINDTHGHAAGDALLKATADRLAHHVGPSGVAGRLGGDEFAAVLIDTHGAAADLLAMLHGVLARPIEGQEAAVRTTVSLGWVRAADFPADDLSDLLRRADEAMYAAKQARAGLRRAGLGRLFATLAGRRAGRTGARTDAPVVGVAA</sequence>
<dbReference type="PROSITE" id="PS50887">
    <property type="entry name" value="GGDEF"/>
    <property type="match status" value="1"/>
</dbReference>
<evidence type="ECO:0000313" key="1">
    <source>
        <dbReference type="EMBL" id="ANS67955.1"/>
    </source>
</evidence>
<dbReference type="InterPro" id="IPR052163">
    <property type="entry name" value="DGC-Regulatory_Protein"/>
</dbReference>
<name>A0A1B1MH61_STRLN</name>
<accession>A0A1B1MH61</accession>
<dbReference type="SUPFAM" id="SSF55073">
    <property type="entry name" value="Nucleotide cyclase"/>
    <property type="match status" value="1"/>
</dbReference>
<protein>
    <submittedName>
        <fullName evidence="1">GAF domain/GGDEF domain/EAL domain-containing protein</fullName>
    </submittedName>
</protein>
<dbReference type="InterPro" id="IPR043128">
    <property type="entry name" value="Rev_trsase/Diguanyl_cyclase"/>
</dbReference>
<evidence type="ECO:0000313" key="2">
    <source>
        <dbReference type="Proteomes" id="UP000092598"/>
    </source>
</evidence>
<dbReference type="EMBL" id="CP016438">
    <property type="protein sequence ID" value="ANS67955.1"/>
    <property type="molecule type" value="Genomic_DNA"/>
</dbReference>
<dbReference type="AlphaFoldDB" id="A0A1B1MH61"/>
<dbReference type="PANTHER" id="PTHR46663:SF2">
    <property type="entry name" value="GGDEF DOMAIN-CONTAINING PROTEIN"/>
    <property type="match status" value="1"/>
</dbReference>
<dbReference type="OrthoDB" id="23692at2"/>
<dbReference type="InterPro" id="IPR029787">
    <property type="entry name" value="Nucleotide_cyclase"/>
</dbReference>
<dbReference type="STRING" id="1915.SLINC_5731"/>
<keyword evidence="2" id="KW-1185">Reference proteome</keyword>
<dbReference type="KEGG" id="sls:SLINC_5731"/>
<dbReference type="PANTHER" id="PTHR46663">
    <property type="entry name" value="DIGUANYLATE CYCLASE DGCT-RELATED"/>
    <property type="match status" value="1"/>
</dbReference>
<dbReference type="PATRIC" id="fig|1915.4.peg.6349"/>
<dbReference type="Gene3D" id="3.30.70.270">
    <property type="match status" value="1"/>
</dbReference>
<dbReference type="InterPro" id="IPR000160">
    <property type="entry name" value="GGDEF_dom"/>
</dbReference>
<proteinExistence type="predicted"/>
<dbReference type="CDD" id="cd01949">
    <property type="entry name" value="GGDEF"/>
    <property type="match status" value="1"/>
</dbReference>
<dbReference type="Proteomes" id="UP000092598">
    <property type="component" value="Chromosome"/>
</dbReference>